<dbReference type="RefSeq" id="WP_190462461.1">
    <property type="nucleotide sequence ID" value="NZ_JACJPW010000007.1"/>
</dbReference>
<comment type="caution">
    <text evidence="1">The sequence shown here is derived from an EMBL/GenBank/DDBJ whole genome shotgun (WGS) entry which is preliminary data.</text>
</comment>
<name>A0A926VBL3_9CYAN</name>
<evidence type="ECO:0000313" key="1">
    <source>
        <dbReference type="EMBL" id="MBD2180348.1"/>
    </source>
</evidence>
<organism evidence="1 2">
    <name type="scientific">Aerosakkonema funiforme FACHB-1375</name>
    <dbReference type="NCBI Taxonomy" id="2949571"/>
    <lineage>
        <taxon>Bacteria</taxon>
        <taxon>Bacillati</taxon>
        <taxon>Cyanobacteriota</taxon>
        <taxon>Cyanophyceae</taxon>
        <taxon>Oscillatoriophycideae</taxon>
        <taxon>Aerosakkonematales</taxon>
        <taxon>Aerosakkonemataceae</taxon>
        <taxon>Aerosakkonema</taxon>
    </lineage>
</organism>
<reference evidence="1" key="1">
    <citation type="journal article" date="2015" name="ISME J.">
        <title>Draft Genome Sequence of Streptomyces incarnatus NRRL8089, which Produces the Nucleoside Antibiotic Sinefungin.</title>
        <authorList>
            <person name="Oshima K."/>
            <person name="Hattori M."/>
            <person name="Shimizu H."/>
            <person name="Fukuda K."/>
            <person name="Nemoto M."/>
            <person name="Inagaki K."/>
            <person name="Tamura T."/>
        </authorList>
    </citation>
    <scope>NUCLEOTIDE SEQUENCE</scope>
    <source>
        <strain evidence="1">FACHB-1375</strain>
    </source>
</reference>
<sequence length="152" mass="17286">MNNNSILYLANWEVDKLAKEPGFLIRPVEPQPLRLSKDSPLDGKWLAKNFKVNEVPLLLPTIGDLPMEFPWGRVGEILPTSDNSLHLAIASIDVEKLNQISLEVVQMTGINFQTSTIPYSDRLYIEIQKTSPEIKLDSWMWIIKTVPISPFN</sequence>
<evidence type="ECO:0000313" key="2">
    <source>
        <dbReference type="Proteomes" id="UP000641646"/>
    </source>
</evidence>
<keyword evidence="2" id="KW-1185">Reference proteome</keyword>
<dbReference type="AlphaFoldDB" id="A0A926VBL3"/>
<reference evidence="1" key="2">
    <citation type="submission" date="2020-08" db="EMBL/GenBank/DDBJ databases">
        <authorList>
            <person name="Chen M."/>
            <person name="Teng W."/>
            <person name="Zhao L."/>
            <person name="Hu C."/>
            <person name="Zhou Y."/>
            <person name="Han B."/>
            <person name="Song L."/>
            <person name="Shu W."/>
        </authorList>
    </citation>
    <scope>NUCLEOTIDE SEQUENCE</scope>
    <source>
        <strain evidence="1">FACHB-1375</strain>
    </source>
</reference>
<gene>
    <name evidence="1" type="ORF">H6G03_04355</name>
</gene>
<proteinExistence type="predicted"/>
<dbReference type="EMBL" id="JACJPW010000007">
    <property type="protein sequence ID" value="MBD2180348.1"/>
    <property type="molecule type" value="Genomic_DNA"/>
</dbReference>
<accession>A0A926VBL3</accession>
<protein>
    <submittedName>
        <fullName evidence="1">Uncharacterized protein</fullName>
    </submittedName>
</protein>
<dbReference type="Proteomes" id="UP000641646">
    <property type="component" value="Unassembled WGS sequence"/>
</dbReference>